<gene>
    <name evidence="1" type="ORF">QR685DRAFT_512706</name>
</gene>
<reference evidence="1 2" key="1">
    <citation type="submission" date="2023-09" db="EMBL/GenBank/DDBJ databases">
        <title>Multi-omics analysis of a traditional fermented food reveals byproduct-associated fungal strains for waste-to-food upcycling.</title>
        <authorList>
            <consortium name="Lawrence Berkeley National Laboratory"/>
            <person name="Rekdal V.M."/>
            <person name="Villalobos-Escobedo J.M."/>
            <person name="Rodriguez-Valeron N."/>
            <person name="Garcia M.O."/>
            <person name="Vasquez D.P."/>
            <person name="Damayanti I."/>
            <person name="Sorensen P.M."/>
            <person name="Baidoo E.E."/>
            <person name="De Carvalho A.C."/>
            <person name="Riley R."/>
            <person name="Lipzen A."/>
            <person name="He G."/>
            <person name="Yan M."/>
            <person name="Haridas S."/>
            <person name="Daum C."/>
            <person name="Yoshinaga Y."/>
            <person name="Ng V."/>
            <person name="Grigoriev I.V."/>
            <person name="Munk R."/>
            <person name="Nuraida L."/>
            <person name="Wijaya C.H."/>
            <person name="Morales P.-C."/>
            <person name="Keasling J.D."/>
        </authorList>
    </citation>
    <scope>NUCLEOTIDE SEQUENCE [LARGE SCALE GENOMIC DNA]</scope>
    <source>
        <strain evidence="1 2">FGSC 2613</strain>
    </source>
</reference>
<keyword evidence="2" id="KW-1185">Reference proteome</keyword>
<protein>
    <submittedName>
        <fullName evidence="1">Uncharacterized protein</fullName>
    </submittedName>
</protein>
<sequence>MCQTTLYKDTHCKHRWMRITTPCLPGAGFNTCPSFSYNNNNNNNNNTRNYHYNHHSPDDGLCHQPLCPYQQHPHPNHTPSHTAATFTTPIIQGQLQIQGHNACQVHLPGPPYHQIQHNCPHHQHLVAKPAPPAYIARGEPCPECDLRGVYDRNQVRMVTKIKKGIKLGAGPSGGDPGVEVRCCVM</sequence>
<dbReference type="EMBL" id="JAVLET010000001">
    <property type="protein sequence ID" value="KAL0475420.1"/>
    <property type="molecule type" value="Genomic_DNA"/>
</dbReference>
<dbReference type="Proteomes" id="UP001451303">
    <property type="component" value="Unassembled WGS sequence"/>
</dbReference>
<evidence type="ECO:0000313" key="2">
    <source>
        <dbReference type="Proteomes" id="UP001451303"/>
    </source>
</evidence>
<comment type="caution">
    <text evidence="1">The sequence shown here is derived from an EMBL/GenBank/DDBJ whole genome shotgun (WGS) entry which is preliminary data.</text>
</comment>
<evidence type="ECO:0000313" key="1">
    <source>
        <dbReference type="EMBL" id="KAL0475420.1"/>
    </source>
</evidence>
<name>A0ABR3DRX3_NEUIN</name>
<organism evidence="1 2">
    <name type="scientific">Neurospora intermedia</name>
    <dbReference type="NCBI Taxonomy" id="5142"/>
    <lineage>
        <taxon>Eukaryota</taxon>
        <taxon>Fungi</taxon>
        <taxon>Dikarya</taxon>
        <taxon>Ascomycota</taxon>
        <taxon>Pezizomycotina</taxon>
        <taxon>Sordariomycetes</taxon>
        <taxon>Sordariomycetidae</taxon>
        <taxon>Sordariales</taxon>
        <taxon>Sordariaceae</taxon>
        <taxon>Neurospora</taxon>
    </lineage>
</organism>
<proteinExistence type="predicted"/>
<accession>A0ABR3DRX3</accession>